<dbReference type="Proteomes" id="UP000008367">
    <property type="component" value="Unassembled WGS sequence"/>
</dbReference>
<proteinExistence type="predicted"/>
<feature type="region of interest" description="Disordered" evidence="1">
    <location>
        <begin position="1"/>
        <end position="21"/>
    </location>
</feature>
<sequence length="65" mass="7231">SDMNNQIVKAAEEQQSVSNEVNQSVANIRDLSREILSQAQTSENTGIEMTSLSDQQQTLMSQFKV</sequence>
<feature type="region of interest" description="Disordered" evidence="1">
    <location>
        <begin position="40"/>
        <end position="65"/>
    </location>
</feature>
<evidence type="ECO:0000256" key="1">
    <source>
        <dbReference type="SAM" id="MobiDB-lite"/>
    </source>
</evidence>
<evidence type="ECO:0000313" key="2">
    <source>
        <dbReference type="EMBL" id="EKM31489.1"/>
    </source>
</evidence>
<name>A0A454CYL2_VIBHA</name>
<dbReference type="AlphaFoldDB" id="A0A454CYL2"/>
<feature type="non-terminal residue" evidence="2">
    <location>
        <position position="1"/>
    </location>
</feature>
<protein>
    <submittedName>
        <fullName evidence="2">HAMP domain protein</fullName>
    </submittedName>
</protein>
<reference evidence="2 3" key="1">
    <citation type="submission" date="2012-10" db="EMBL/GenBank/DDBJ databases">
        <title>Genome sequence of Vibrio Cholerae HENC-02.</title>
        <authorList>
            <person name="Eppinger M."/>
            <person name="Hasan N.A."/>
            <person name="Sengamalay N."/>
            <person name="Hine E."/>
            <person name="Su Q."/>
            <person name="Daugherty S.C."/>
            <person name="Young S."/>
            <person name="Sadzewicz L."/>
            <person name="Tallon L."/>
            <person name="Cebula T.A."/>
            <person name="Ravel J."/>
            <person name="Colwell R.R."/>
        </authorList>
    </citation>
    <scope>NUCLEOTIDE SEQUENCE [LARGE SCALE GENOMIC DNA]</scope>
    <source>
        <strain evidence="2 3">HENC-02</strain>
    </source>
</reference>
<dbReference type="EMBL" id="AJSR01001167">
    <property type="protein sequence ID" value="EKM31489.1"/>
    <property type="molecule type" value="Genomic_DNA"/>
</dbReference>
<evidence type="ECO:0000313" key="3">
    <source>
        <dbReference type="Proteomes" id="UP000008367"/>
    </source>
</evidence>
<dbReference type="SUPFAM" id="SSF58104">
    <property type="entry name" value="Methyl-accepting chemotaxis protein (MCP) signaling domain"/>
    <property type="match status" value="1"/>
</dbReference>
<dbReference type="Gene3D" id="1.10.287.950">
    <property type="entry name" value="Methyl-accepting chemotaxis protein"/>
    <property type="match status" value="1"/>
</dbReference>
<accession>A0A454CYL2</accession>
<organism evidence="2 3">
    <name type="scientific">Vibrio harveyi</name>
    <name type="common">Beneckea harveyi</name>
    <dbReference type="NCBI Taxonomy" id="669"/>
    <lineage>
        <taxon>Bacteria</taxon>
        <taxon>Pseudomonadati</taxon>
        <taxon>Pseudomonadota</taxon>
        <taxon>Gammaproteobacteria</taxon>
        <taxon>Vibrionales</taxon>
        <taxon>Vibrionaceae</taxon>
        <taxon>Vibrio</taxon>
    </lineage>
</organism>
<gene>
    <name evidence="2" type="ORF">VCHENC02_2871B</name>
</gene>
<comment type="caution">
    <text evidence="2">The sequence shown here is derived from an EMBL/GenBank/DDBJ whole genome shotgun (WGS) entry which is preliminary data.</text>
</comment>